<dbReference type="EMBL" id="NMUH01002238">
    <property type="protein sequence ID" value="MQL98777.1"/>
    <property type="molecule type" value="Genomic_DNA"/>
</dbReference>
<dbReference type="AlphaFoldDB" id="A0A843VWU2"/>
<evidence type="ECO:0000313" key="2">
    <source>
        <dbReference type="Proteomes" id="UP000652761"/>
    </source>
</evidence>
<keyword evidence="2" id="KW-1185">Reference proteome</keyword>
<comment type="caution">
    <text evidence="1">The sequence shown here is derived from an EMBL/GenBank/DDBJ whole genome shotgun (WGS) entry which is preliminary data.</text>
</comment>
<protein>
    <submittedName>
        <fullName evidence="1">Uncharacterized protein</fullName>
    </submittedName>
</protein>
<organism evidence="1 2">
    <name type="scientific">Colocasia esculenta</name>
    <name type="common">Wild taro</name>
    <name type="synonym">Arum esculentum</name>
    <dbReference type="NCBI Taxonomy" id="4460"/>
    <lineage>
        <taxon>Eukaryota</taxon>
        <taxon>Viridiplantae</taxon>
        <taxon>Streptophyta</taxon>
        <taxon>Embryophyta</taxon>
        <taxon>Tracheophyta</taxon>
        <taxon>Spermatophyta</taxon>
        <taxon>Magnoliopsida</taxon>
        <taxon>Liliopsida</taxon>
        <taxon>Araceae</taxon>
        <taxon>Aroideae</taxon>
        <taxon>Colocasieae</taxon>
        <taxon>Colocasia</taxon>
    </lineage>
</organism>
<proteinExistence type="predicted"/>
<reference evidence="1" key="1">
    <citation type="submission" date="2017-07" db="EMBL/GenBank/DDBJ databases">
        <title>Taro Niue Genome Assembly and Annotation.</title>
        <authorList>
            <person name="Atibalentja N."/>
            <person name="Keating K."/>
            <person name="Fields C.J."/>
        </authorList>
    </citation>
    <scope>NUCLEOTIDE SEQUENCE</scope>
    <source>
        <strain evidence="1">Niue_2</strain>
        <tissue evidence="1">Leaf</tissue>
    </source>
</reference>
<gene>
    <name evidence="1" type="ORF">Taro_031491</name>
</gene>
<sequence>MYLSIGPGFQNSKLLETIVAVDRWSLAVDRQTALSTDRPCLLTKTVPEPKIDFWMLVPVDNHLLVSTVLEGRTLGYVCEETNLDDILLLRL</sequence>
<evidence type="ECO:0000313" key="1">
    <source>
        <dbReference type="EMBL" id="MQL98777.1"/>
    </source>
</evidence>
<accession>A0A843VWU2</accession>
<name>A0A843VWU2_COLES</name>
<dbReference type="Proteomes" id="UP000652761">
    <property type="component" value="Unassembled WGS sequence"/>
</dbReference>